<feature type="region of interest" description="Disordered" evidence="1">
    <location>
        <begin position="136"/>
        <end position="165"/>
    </location>
</feature>
<evidence type="ECO:0000313" key="3">
    <source>
        <dbReference type="Proteomes" id="UP000664940"/>
    </source>
</evidence>
<proteinExistence type="predicted"/>
<dbReference type="Proteomes" id="UP000664940">
    <property type="component" value="Unassembled WGS sequence"/>
</dbReference>
<dbReference type="EMBL" id="JABVXQ010000005">
    <property type="protein sequence ID" value="KAF6109850.1"/>
    <property type="molecule type" value="Genomic_DNA"/>
</dbReference>
<evidence type="ECO:0000313" key="2">
    <source>
        <dbReference type="EMBL" id="KAF6109850.1"/>
    </source>
</evidence>
<gene>
    <name evidence="2" type="ORF">HJG60_011041</name>
</gene>
<reference evidence="2 3" key="1">
    <citation type="journal article" date="2020" name="Nature">
        <title>Six reference-quality genomes reveal evolution of bat adaptations.</title>
        <authorList>
            <person name="Jebb D."/>
            <person name="Huang Z."/>
            <person name="Pippel M."/>
            <person name="Hughes G.M."/>
            <person name="Lavrichenko K."/>
            <person name="Devanna P."/>
            <person name="Winkler S."/>
            <person name="Jermiin L.S."/>
            <person name="Skirmuntt E.C."/>
            <person name="Katzourakis A."/>
            <person name="Burkitt-Gray L."/>
            <person name="Ray D.A."/>
            <person name="Sullivan K.A.M."/>
            <person name="Roscito J.G."/>
            <person name="Kirilenko B.M."/>
            <person name="Davalos L.M."/>
            <person name="Corthals A.P."/>
            <person name="Power M.L."/>
            <person name="Jones G."/>
            <person name="Ransome R.D."/>
            <person name="Dechmann D.K.N."/>
            <person name="Locatelli A.G."/>
            <person name="Puechmaille S.J."/>
            <person name="Fedrigo O."/>
            <person name="Jarvis E.D."/>
            <person name="Hiller M."/>
            <person name="Vernes S.C."/>
            <person name="Myers E.W."/>
            <person name="Teeling E.C."/>
        </authorList>
    </citation>
    <scope>NUCLEOTIDE SEQUENCE [LARGE SCALE GENOMIC DNA]</scope>
    <source>
        <strain evidence="2">Bat1K_MPI-CBG_1</strain>
    </source>
</reference>
<accession>A0A834AHY4</accession>
<dbReference type="AlphaFoldDB" id="A0A834AHY4"/>
<name>A0A834AHY4_9CHIR</name>
<protein>
    <submittedName>
        <fullName evidence="2">Uncharacterized protein</fullName>
    </submittedName>
</protein>
<evidence type="ECO:0000256" key="1">
    <source>
        <dbReference type="SAM" id="MobiDB-lite"/>
    </source>
</evidence>
<comment type="caution">
    <text evidence="2">The sequence shown here is derived from an EMBL/GenBank/DDBJ whole genome shotgun (WGS) entry which is preliminary data.</text>
</comment>
<feature type="region of interest" description="Disordered" evidence="1">
    <location>
        <begin position="40"/>
        <end position="74"/>
    </location>
</feature>
<sequence>MCLSASTAPPRPLFLAWSSAQPSSLDWSCPPPSVGDVAFTVRSSAGPPSPHGLQAQQALAPGHLSPASPRDTQPVRRAWSWDALSSSPPPGLRMRAALPSAAQDLPSPSGLWLLPLPLRLPPPPMATIPRRAARVGPYSLSSPGPQVRARCQGDTQGEGWQRLSD</sequence>
<organism evidence="2 3">
    <name type="scientific">Phyllostomus discolor</name>
    <name type="common">pale spear-nosed bat</name>
    <dbReference type="NCBI Taxonomy" id="89673"/>
    <lineage>
        <taxon>Eukaryota</taxon>
        <taxon>Metazoa</taxon>
        <taxon>Chordata</taxon>
        <taxon>Craniata</taxon>
        <taxon>Vertebrata</taxon>
        <taxon>Euteleostomi</taxon>
        <taxon>Mammalia</taxon>
        <taxon>Eutheria</taxon>
        <taxon>Laurasiatheria</taxon>
        <taxon>Chiroptera</taxon>
        <taxon>Yangochiroptera</taxon>
        <taxon>Phyllostomidae</taxon>
        <taxon>Phyllostominae</taxon>
        <taxon>Phyllostomus</taxon>
    </lineage>
</organism>